<dbReference type="Pfam" id="PF03184">
    <property type="entry name" value="DDE_1"/>
    <property type="match status" value="2"/>
</dbReference>
<dbReference type="PANTHER" id="PTHR19303">
    <property type="entry name" value="TRANSPOSON"/>
    <property type="match status" value="1"/>
</dbReference>
<evidence type="ECO:0000313" key="3">
    <source>
        <dbReference type="Proteomes" id="UP000243217"/>
    </source>
</evidence>
<proteinExistence type="predicted"/>
<evidence type="ECO:0000259" key="1">
    <source>
        <dbReference type="Pfam" id="PF03184"/>
    </source>
</evidence>
<accession>A0A1W0A476</accession>
<dbReference type="OrthoDB" id="76498at2759"/>
<feature type="domain" description="DDE-1" evidence="1">
    <location>
        <begin position="172"/>
        <end position="258"/>
    </location>
</feature>
<feature type="domain" description="DDE-1" evidence="1">
    <location>
        <begin position="101"/>
        <end position="167"/>
    </location>
</feature>
<dbReference type="InterPro" id="IPR004875">
    <property type="entry name" value="DDE_SF_endonuclease_dom"/>
</dbReference>
<dbReference type="EMBL" id="JNBS01000540">
    <property type="protein sequence ID" value="OQS04850.1"/>
    <property type="molecule type" value="Genomic_DNA"/>
</dbReference>
<dbReference type="GO" id="GO:0003677">
    <property type="term" value="F:DNA binding"/>
    <property type="evidence" value="ECO:0007669"/>
    <property type="project" value="TreeGrafter"/>
</dbReference>
<dbReference type="AlphaFoldDB" id="A0A1W0A476"/>
<name>A0A1W0A476_9STRA</name>
<organism evidence="2 3">
    <name type="scientific">Thraustotheca clavata</name>
    <dbReference type="NCBI Taxonomy" id="74557"/>
    <lineage>
        <taxon>Eukaryota</taxon>
        <taxon>Sar</taxon>
        <taxon>Stramenopiles</taxon>
        <taxon>Oomycota</taxon>
        <taxon>Saprolegniomycetes</taxon>
        <taxon>Saprolegniales</taxon>
        <taxon>Achlyaceae</taxon>
        <taxon>Thraustotheca</taxon>
    </lineage>
</organism>
<reference evidence="2 3" key="1">
    <citation type="journal article" date="2014" name="Genome Biol. Evol.">
        <title>The secreted proteins of Achlya hypogyna and Thraustotheca clavata identify the ancestral oomycete secretome and reveal gene acquisitions by horizontal gene transfer.</title>
        <authorList>
            <person name="Misner I."/>
            <person name="Blouin N."/>
            <person name="Leonard G."/>
            <person name="Richards T.A."/>
            <person name="Lane C.E."/>
        </authorList>
    </citation>
    <scope>NUCLEOTIDE SEQUENCE [LARGE SCALE GENOMIC DNA]</scope>
    <source>
        <strain evidence="2 3">ATCC 34112</strain>
    </source>
</reference>
<dbReference type="Proteomes" id="UP000243217">
    <property type="component" value="Unassembled WGS sequence"/>
</dbReference>
<dbReference type="InterPro" id="IPR050863">
    <property type="entry name" value="CenT-Element_Derived"/>
</dbReference>
<dbReference type="PANTHER" id="PTHR19303:SF73">
    <property type="entry name" value="PROTEIN PDC2"/>
    <property type="match status" value="1"/>
</dbReference>
<evidence type="ECO:0000313" key="2">
    <source>
        <dbReference type="EMBL" id="OQS04850.1"/>
    </source>
</evidence>
<comment type="caution">
    <text evidence="2">The sequence shown here is derived from an EMBL/GenBank/DDBJ whole genome shotgun (WGS) entry which is preliminary data.</text>
</comment>
<dbReference type="STRING" id="74557.A0A1W0A476"/>
<keyword evidence="3" id="KW-1185">Reference proteome</keyword>
<protein>
    <recommendedName>
        <fullName evidence="1">DDE-1 domain-containing protein</fullName>
    </recommendedName>
</protein>
<sequence>MLLAKENFKHRNKLLKLKLSDGWVSKLLSRHGLKSRRMYGEASSVPGNSISSGRHVIRTIIMDYSEQDVFNFDETACYYRWQSHRSITSKQKPGKKQNNLHITVALATNVDGSYKVPLLFVGVSKKPRCFTKTSTADLGVEYASTKMGWMTSELFNQWITHFDKNCERTRQFLPQNTTAILQPLDSGIIRSFKVQLKNLKDAVIVDRFDDLRYLSKLEEREIDEDESKSLYNVDLREAMKWARDAWNNVTLKTIRNCWRKTGIYCNDNLPEDHDTVYKLVDDIERMSIHCPSNLESILK</sequence>
<dbReference type="GO" id="GO:0005634">
    <property type="term" value="C:nucleus"/>
    <property type="evidence" value="ECO:0007669"/>
    <property type="project" value="TreeGrafter"/>
</dbReference>
<gene>
    <name evidence="2" type="ORF">THRCLA_20781</name>
</gene>